<comment type="caution">
    <text evidence="1">The sequence shown here is derived from an EMBL/GenBank/DDBJ whole genome shotgun (WGS) entry which is preliminary data.</text>
</comment>
<keyword evidence="2" id="KW-1185">Reference proteome</keyword>
<sequence length="195" mass="21599">MSSSQPSAGGRVAHIFELLEQILLSTPGPDVARDESAMLTIFASQRAARVFKDTIANSPRLQAMIFCSKPAANVKPSHDNLNHLVHLHVFKLSNNVAIEVYSNAGRSDRLISVTVGLIMLSNPEGRIKEAVDWVWRKMYLYGGAYIVDEVNLQLPTGHPVRPRWWHVAIELVNPTVGELLDCLLNDAQIGPLLKE</sequence>
<name>A0A139I8Z5_9PEZI</name>
<dbReference type="AlphaFoldDB" id="A0A139I8Z5"/>
<dbReference type="OrthoDB" id="10321938at2759"/>
<evidence type="ECO:0000313" key="1">
    <source>
        <dbReference type="EMBL" id="KXT11217.1"/>
    </source>
</evidence>
<protein>
    <submittedName>
        <fullName evidence="1">Uncharacterized protein</fullName>
    </submittedName>
</protein>
<gene>
    <name evidence="1" type="ORF">AC579_5557</name>
</gene>
<organism evidence="1 2">
    <name type="scientific">Pseudocercospora musae</name>
    <dbReference type="NCBI Taxonomy" id="113226"/>
    <lineage>
        <taxon>Eukaryota</taxon>
        <taxon>Fungi</taxon>
        <taxon>Dikarya</taxon>
        <taxon>Ascomycota</taxon>
        <taxon>Pezizomycotina</taxon>
        <taxon>Dothideomycetes</taxon>
        <taxon>Dothideomycetidae</taxon>
        <taxon>Mycosphaerellales</taxon>
        <taxon>Mycosphaerellaceae</taxon>
        <taxon>Pseudocercospora</taxon>
    </lineage>
</organism>
<accession>A0A139I8Z5</accession>
<evidence type="ECO:0000313" key="2">
    <source>
        <dbReference type="Proteomes" id="UP000073492"/>
    </source>
</evidence>
<dbReference type="Proteomes" id="UP000073492">
    <property type="component" value="Unassembled WGS sequence"/>
</dbReference>
<proteinExistence type="predicted"/>
<reference evidence="1 2" key="1">
    <citation type="submission" date="2015-07" db="EMBL/GenBank/DDBJ databases">
        <title>Comparative genomics of the Sigatoka disease complex on banana suggests a link between parallel evolutionary changes in Pseudocercospora fijiensis and Pseudocercospora eumusae and increased virulence on the banana host.</title>
        <authorList>
            <person name="Chang T.-C."/>
            <person name="Salvucci A."/>
            <person name="Crous P.W."/>
            <person name="Stergiopoulos I."/>
        </authorList>
    </citation>
    <scope>NUCLEOTIDE SEQUENCE [LARGE SCALE GENOMIC DNA]</scope>
    <source>
        <strain evidence="1 2">CBS 116634</strain>
    </source>
</reference>
<dbReference type="EMBL" id="LFZO01000214">
    <property type="protein sequence ID" value="KXT11217.1"/>
    <property type="molecule type" value="Genomic_DNA"/>
</dbReference>